<proteinExistence type="predicted"/>
<dbReference type="Proteomes" id="UP001589776">
    <property type="component" value="Unassembled WGS sequence"/>
</dbReference>
<keyword evidence="1" id="KW-0812">Transmembrane</keyword>
<feature type="transmembrane region" description="Helical" evidence="1">
    <location>
        <begin position="6"/>
        <end position="26"/>
    </location>
</feature>
<keyword evidence="3" id="KW-1185">Reference proteome</keyword>
<evidence type="ECO:0000313" key="2">
    <source>
        <dbReference type="EMBL" id="MFC0212672.1"/>
    </source>
</evidence>
<dbReference type="EMBL" id="JBHLWN010000031">
    <property type="protein sequence ID" value="MFC0212672.1"/>
    <property type="molecule type" value="Genomic_DNA"/>
</dbReference>
<dbReference type="RefSeq" id="WP_377469877.1">
    <property type="nucleotide sequence ID" value="NZ_JBHLWN010000031.1"/>
</dbReference>
<sequence>MRRKRFGAIAVIMTAVVGFILLLLVLDPLRVIGWGLIPLHNMHAEQFLQAVVRHDFKQASASLAWQESKKSDWIGSMEELREQGFYPVRVERLVVPYDREHMDGRANITFRVNDKEETYNTILTLSAGGVNQACIFSPDTGFTKAWNRINCHD</sequence>
<evidence type="ECO:0008006" key="4">
    <source>
        <dbReference type="Google" id="ProtNLM"/>
    </source>
</evidence>
<keyword evidence="1" id="KW-0472">Membrane</keyword>
<protein>
    <recommendedName>
        <fullName evidence="4">DUF4830 domain-containing protein</fullName>
    </recommendedName>
</protein>
<gene>
    <name evidence="2" type="ORF">ACFFK0_09370</name>
</gene>
<reference evidence="2 3" key="1">
    <citation type="submission" date="2024-09" db="EMBL/GenBank/DDBJ databases">
        <authorList>
            <person name="Sun Q."/>
            <person name="Mori K."/>
        </authorList>
    </citation>
    <scope>NUCLEOTIDE SEQUENCE [LARGE SCALE GENOMIC DNA]</scope>
    <source>
        <strain evidence="2 3">CCM 7759</strain>
    </source>
</reference>
<name>A0ABV6DJ88_9BACL</name>
<accession>A0ABV6DJ88</accession>
<evidence type="ECO:0000313" key="3">
    <source>
        <dbReference type="Proteomes" id="UP001589776"/>
    </source>
</evidence>
<comment type="caution">
    <text evidence="2">The sequence shown here is derived from an EMBL/GenBank/DDBJ whole genome shotgun (WGS) entry which is preliminary data.</text>
</comment>
<organism evidence="2 3">
    <name type="scientific">Paenibacillus chartarius</name>
    <dbReference type="NCBI Taxonomy" id="747481"/>
    <lineage>
        <taxon>Bacteria</taxon>
        <taxon>Bacillati</taxon>
        <taxon>Bacillota</taxon>
        <taxon>Bacilli</taxon>
        <taxon>Bacillales</taxon>
        <taxon>Paenibacillaceae</taxon>
        <taxon>Paenibacillus</taxon>
    </lineage>
</organism>
<keyword evidence="1" id="KW-1133">Transmembrane helix</keyword>
<evidence type="ECO:0000256" key="1">
    <source>
        <dbReference type="SAM" id="Phobius"/>
    </source>
</evidence>